<dbReference type="InterPro" id="IPR013230">
    <property type="entry name" value="Peptidase_M15A_C"/>
</dbReference>
<accession>A0A0S2F7J4</accession>
<dbReference type="InterPro" id="IPR009045">
    <property type="entry name" value="Zn_M74/Hedgehog-like"/>
</dbReference>
<protein>
    <submittedName>
        <fullName evidence="3">Peptidase M15 family protein</fullName>
    </submittedName>
</protein>
<dbReference type="Gene3D" id="3.30.1380.10">
    <property type="match status" value="1"/>
</dbReference>
<evidence type="ECO:0000256" key="1">
    <source>
        <dbReference type="SAM" id="MobiDB-lite"/>
    </source>
</evidence>
<keyword evidence="4" id="KW-1185">Reference proteome</keyword>
<evidence type="ECO:0000313" key="4">
    <source>
        <dbReference type="Proteomes" id="UP000060787"/>
    </source>
</evidence>
<dbReference type="AlphaFoldDB" id="A0A0S2F7J4"/>
<dbReference type="Pfam" id="PF08291">
    <property type="entry name" value="Peptidase_M15_3"/>
    <property type="match status" value="1"/>
</dbReference>
<proteinExistence type="predicted"/>
<dbReference type="RefSeq" id="WP_057917093.1">
    <property type="nucleotide sequence ID" value="NZ_CP011129.1"/>
</dbReference>
<organism evidence="3 4">
    <name type="scientific">Lysobacter antibioticus</name>
    <dbReference type="NCBI Taxonomy" id="84531"/>
    <lineage>
        <taxon>Bacteria</taxon>
        <taxon>Pseudomonadati</taxon>
        <taxon>Pseudomonadota</taxon>
        <taxon>Gammaproteobacteria</taxon>
        <taxon>Lysobacterales</taxon>
        <taxon>Lysobacteraceae</taxon>
        <taxon>Lysobacter</taxon>
    </lineage>
</organism>
<reference evidence="3 4" key="1">
    <citation type="journal article" date="2015" name="BMC Genomics">
        <title>Comparative genomics and metabolic profiling of the genus Lysobacter.</title>
        <authorList>
            <person name="de Bruijn I."/>
            <person name="Cheng X."/>
            <person name="de Jager V."/>
            <person name="Exposito R.G."/>
            <person name="Watrous J."/>
            <person name="Patel N."/>
            <person name="Postma J."/>
            <person name="Dorrestein P.C."/>
            <person name="Kobayashi D."/>
            <person name="Raaijmakers J.M."/>
        </authorList>
    </citation>
    <scope>NUCLEOTIDE SEQUENCE [LARGE SCALE GENOMIC DNA]</scope>
    <source>
        <strain evidence="3 4">76</strain>
    </source>
</reference>
<gene>
    <name evidence="3" type="ORF">LA76x_1353</name>
</gene>
<evidence type="ECO:0000313" key="3">
    <source>
        <dbReference type="EMBL" id="ALN79510.1"/>
    </source>
</evidence>
<dbReference type="PATRIC" id="fig|84531.8.peg.1382"/>
<evidence type="ECO:0000259" key="2">
    <source>
        <dbReference type="Pfam" id="PF08291"/>
    </source>
</evidence>
<dbReference type="KEGG" id="lab:LA76x_1353"/>
<dbReference type="EMBL" id="CP011129">
    <property type="protein sequence ID" value="ALN79510.1"/>
    <property type="molecule type" value="Genomic_DNA"/>
</dbReference>
<feature type="domain" description="Peptidase M15A C-terminal" evidence="2">
    <location>
        <begin position="277"/>
        <end position="330"/>
    </location>
</feature>
<name>A0A0S2F7J4_LYSAN</name>
<dbReference type="STRING" id="84531.LA76x_1353"/>
<sequence length="554" mass="58201">MAQLIFNDIGANLREGLAFGTQQRVQREGEQRRNRLAELSSQAYSTGPDQQQNLLGQMAAVSPEAAAQQSQQFESQDDRRNKTLTNMARTLVGLPPQARAGMYQRMLPALQQFGLSDLPPTYDAQSAPIIDKTAQALAQAAMGAQGQPTGFRELDMIAQAAGYAPGTPEYQQAAQVRLGLRGRAATGGFGFEEIVGADGRTRLGRTNPRTGTLEVYDEATGDFTPLGGSGQLNPGTAPPQMAPVQAPSASNLGSPITMPNDLSTTFASLGQQFPGTQITSTLRTPERNAQVGGVPNSQHLRGTAADFTVPPEQRQAFIQAARQQGFEAIDEGDHVHLELPSGARAPAVRADLGVSRSPEEQAALTTAAQEQAKINAEIGAYDRMTGLEAERAAAVEGAKAGAKTQAEVSAQQGVRTRDAGQVLSLLAEAEKLLPRATGSGGGALLDTIAGAGGYATDGAKATAQLRTIAGQLVSKMPRMEGPQSNADVKMYQDMAGDLANPATPREQRLAALQTIRKLSQKYAAPQRSQPPRGPTASAPAAGGVDDLLSKYGIR</sequence>
<feature type="region of interest" description="Disordered" evidence="1">
    <location>
        <begin position="519"/>
        <end position="554"/>
    </location>
</feature>
<dbReference type="SUPFAM" id="SSF55166">
    <property type="entry name" value="Hedgehog/DD-peptidase"/>
    <property type="match status" value="1"/>
</dbReference>
<dbReference type="Proteomes" id="UP000060787">
    <property type="component" value="Chromosome"/>
</dbReference>